<sequence length="249" mass="27951">MDRQKRQLQILDHVDLTLKEAEFVSVVGPSGCGKSTLLNFIAGLTPVQSGAVEVFGAPPGGTEAPLGYVFQQHALLPWRNVLQNTVISLEVKGIAKAEREQRAREMLTVMGLDGFEDHFPREISGGMRQRVSLARTLVDDPRLILMDEPFGALDAQTKLLIQEMFLKYWEENRKSVLFITHDLAEAVALADRVLVMSSRPGRILAEYEVGIPRPRTLDQVRHMPRFTELHDAIWEDLRGEALKAMQGRA</sequence>
<keyword evidence="7" id="KW-1185">Reference proteome</keyword>
<reference evidence="6 7" key="1">
    <citation type="submission" date="2018-10" db="EMBL/GenBank/DDBJ databases">
        <title>Xanthobacter tagetidis genome sequencing and assembly.</title>
        <authorList>
            <person name="Maclea K.S."/>
            <person name="Goen A.E."/>
            <person name="Fatima S.A."/>
        </authorList>
    </citation>
    <scope>NUCLEOTIDE SEQUENCE [LARGE SCALE GENOMIC DNA]</scope>
    <source>
        <strain evidence="6 7">ATCC 700314</strain>
    </source>
</reference>
<feature type="domain" description="ABC transporter" evidence="5">
    <location>
        <begin position="1"/>
        <end position="223"/>
    </location>
</feature>
<evidence type="ECO:0000313" key="7">
    <source>
        <dbReference type="Proteomes" id="UP000269692"/>
    </source>
</evidence>
<comment type="similarity">
    <text evidence="1">Belongs to the ABC transporter superfamily.</text>
</comment>
<dbReference type="InterPro" id="IPR003439">
    <property type="entry name" value="ABC_transporter-like_ATP-bd"/>
</dbReference>
<dbReference type="CDD" id="cd03293">
    <property type="entry name" value="ABC_NrtD_SsuB_transporters"/>
    <property type="match status" value="1"/>
</dbReference>
<dbReference type="Pfam" id="PF00005">
    <property type="entry name" value="ABC_tran"/>
    <property type="match status" value="1"/>
</dbReference>
<dbReference type="InterPro" id="IPR027417">
    <property type="entry name" value="P-loop_NTPase"/>
</dbReference>
<protein>
    <submittedName>
        <fullName evidence="6">ABC transporter ATP-binding protein</fullName>
    </submittedName>
</protein>
<dbReference type="SMART" id="SM00382">
    <property type="entry name" value="AAA"/>
    <property type="match status" value="1"/>
</dbReference>
<dbReference type="AlphaFoldDB" id="A0A3L7ANE8"/>
<name>A0A3L7ANE8_9HYPH</name>
<dbReference type="SUPFAM" id="SSF52540">
    <property type="entry name" value="P-loop containing nucleoside triphosphate hydrolases"/>
    <property type="match status" value="1"/>
</dbReference>
<evidence type="ECO:0000256" key="4">
    <source>
        <dbReference type="ARBA" id="ARBA00022840"/>
    </source>
</evidence>
<evidence type="ECO:0000256" key="1">
    <source>
        <dbReference type="ARBA" id="ARBA00005417"/>
    </source>
</evidence>
<dbReference type="InterPro" id="IPR003593">
    <property type="entry name" value="AAA+_ATPase"/>
</dbReference>
<keyword evidence="2" id="KW-0813">Transport</keyword>
<proteinExistence type="inferred from homology"/>
<keyword evidence="4 6" id="KW-0067">ATP-binding</keyword>
<dbReference type="PROSITE" id="PS50893">
    <property type="entry name" value="ABC_TRANSPORTER_2"/>
    <property type="match status" value="1"/>
</dbReference>
<evidence type="ECO:0000313" key="6">
    <source>
        <dbReference type="EMBL" id="RLP81634.1"/>
    </source>
</evidence>
<dbReference type="InterPro" id="IPR017871">
    <property type="entry name" value="ABC_transporter-like_CS"/>
</dbReference>
<dbReference type="PROSITE" id="PS00211">
    <property type="entry name" value="ABC_TRANSPORTER_1"/>
    <property type="match status" value="1"/>
</dbReference>
<dbReference type="Proteomes" id="UP000269692">
    <property type="component" value="Unassembled WGS sequence"/>
</dbReference>
<dbReference type="PANTHER" id="PTHR42788">
    <property type="entry name" value="TAURINE IMPORT ATP-BINDING PROTEIN-RELATED"/>
    <property type="match status" value="1"/>
</dbReference>
<dbReference type="EMBL" id="RCTF01000001">
    <property type="protein sequence ID" value="RLP81634.1"/>
    <property type="molecule type" value="Genomic_DNA"/>
</dbReference>
<gene>
    <name evidence="6" type="ORF">D9R14_01130</name>
</gene>
<organism evidence="6 7">
    <name type="scientific">Xanthobacter tagetidis</name>
    <dbReference type="NCBI Taxonomy" id="60216"/>
    <lineage>
        <taxon>Bacteria</taxon>
        <taxon>Pseudomonadati</taxon>
        <taxon>Pseudomonadota</taxon>
        <taxon>Alphaproteobacteria</taxon>
        <taxon>Hyphomicrobiales</taxon>
        <taxon>Xanthobacteraceae</taxon>
        <taxon>Xanthobacter</taxon>
    </lineage>
</organism>
<dbReference type="Gene3D" id="3.40.50.300">
    <property type="entry name" value="P-loop containing nucleotide triphosphate hydrolases"/>
    <property type="match status" value="1"/>
</dbReference>
<evidence type="ECO:0000259" key="5">
    <source>
        <dbReference type="PROSITE" id="PS50893"/>
    </source>
</evidence>
<comment type="caution">
    <text evidence="6">The sequence shown here is derived from an EMBL/GenBank/DDBJ whole genome shotgun (WGS) entry which is preliminary data.</text>
</comment>
<evidence type="ECO:0000256" key="2">
    <source>
        <dbReference type="ARBA" id="ARBA00022448"/>
    </source>
</evidence>
<evidence type="ECO:0000256" key="3">
    <source>
        <dbReference type="ARBA" id="ARBA00022741"/>
    </source>
</evidence>
<keyword evidence="3" id="KW-0547">Nucleotide-binding</keyword>
<accession>A0A3L7ANE8</accession>
<dbReference type="PANTHER" id="PTHR42788:SF13">
    <property type="entry name" value="ALIPHATIC SULFONATES IMPORT ATP-BINDING PROTEIN SSUB"/>
    <property type="match status" value="1"/>
</dbReference>
<dbReference type="InterPro" id="IPR050166">
    <property type="entry name" value="ABC_transporter_ATP-bind"/>
</dbReference>
<dbReference type="OrthoDB" id="9807242at2"/>
<dbReference type="GO" id="GO:0005524">
    <property type="term" value="F:ATP binding"/>
    <property type="evidence" value="ECO:0007669"/>
    <property type="project" value="UniProtKB-KW"/>
</dbReference>
<dbReference type="GO" id="GO:0016887">
    <property type="term" value="F:ATP hydrolysis activity"/>
    <property type="evidence" value="ECO:0007669"/>
    <property type="project" value="InterPro"/>
</dbReference>